<dbReference type="PANTHER" id="PTHR35037">
    <property type="entry name" value="C-TERMINAL REGION OF AIDA-LIKE PROTEIN"/>
    <property type="match status" value="1"/>
</dbReference>
<dbReference type="PRINTS" id="PR01484">
    <property type="entry name" value="PRTACTNFAMLY"/>
</dbReference>
<dbReference type="SUPFAM" id="SSF103515">
    <property type="entry name" value="Autotransporter"/>
    <property type="match status" value="1"/>
</dbReference>
<dbReference type="PROSITE" id="PS51208">
    <property type="entry name" value="AUTOTRANSPORTER"/>
    <property type="match status" value="1"/>
</dbReference>
<proteinExistence type="predicted"/>
<gene>
    <name evidence="3" type="ORF">NB646_04425</name>
</gene>
<name>A0A9E9LCQ1_9BURK</name>
<feature type="domain" description="Autotransporter" evidence="2">
    <location>
        <begin position="617"/>
        <end position="884"/>
    </location>
</feature>
<keyword evidence="1" id="KW-0732">Signal</keyword>
<dbReference type="Proteomes" id="UP001164819">
    <property type="component" value="Chromosome"/>
</dbReference>
<dbReference type="EMBL" id="CP098251">
    <property type="protein sequence ID" value="WAV91971.1"/>
    <property type="molecule type" value="Genomic_DNA"/>
</dbReference>
<dbReference type="InterPro" id="IPR051551">
    <property type="entry name" value="Autotransporter_adhesion"/>
</dbReference>
<dbReference type="InterPro" id="IPR036709">
    <property type="entry name" value="Autotransporte_beta_dom_sf"/>
</dbReference>
<dbReference type="InterPro" id="IPR003991">
    <property type="entry name" value="Pertactin_virulence_factor"/>
</dbReference>
<dbReference type="Gene3D" id="2.40.128.130">
    <property type="entry name" value="Autotransporter beta-domain"/>
    <property type="match status" value="1"/>
</dbReference>
<dbReference type="Pfam" id="PF03797">
    <property type="entry name" value="Autotransporter"/>
    <property type="match status" value="1"/>
</dbReference>
<dbReference type="GO" id="GO:0019867">
    <property type="term" value="C:outer membrane"/>
    <property type="evidence" value="ECO:0007669"/>
    <property type="project" value="InterPro"/>
</dbReference>
<dbReference type="AlphaFoldDB" id="A0A9E9LCQ1"/>
<reference evidence="3" key="1">
    <citation type="journal article" date="2022" name="Front. Microbiol.">
        <title>New perspectives on an old grouping: The genomic and phenotypic variability of Oxalobacter formigenes and the implications for calcium oxalate stone prevention.</title>
        <authorList>
            <person name="Chmiel J.A."/>
            <person name="Carr C."/>
            <person name="Stuivenberg G.A."/>
            <person name="Venema R."/>
            <person name="Chanyi R.M."/>
            <person name="Al K.F."/>
            <person name="Giguere D."/>
            <person name="Say H."/>
            <person name="Akouris P.P."/>
            <person name="Dominguez Romero S.A."/>
            <person name="Kwong A."/>
            <person name="Tai V."/>
            <person name="Koval S.F."/>
            <person name="Razvi H."/>
            <person name="Bjazevic J."/>
            <person name="Burton J.P."/>
        </authorList>
    </citation>
    <scope>NUCLEOTIDE SEQUENCE</scope>
    <source>
        <strain evidence="3">OxK</strain>
    </source>
</reference>
<dbReference type="PANTHER" id="PTHR35037:SF2">
    <property type="match status" value="1"/>
</dbReference>
<evidence type="ECO:0000256" key="1">
    <source>
        <dbReference type="SAM" id="SignalP"/>
    </source>
</evidence>
<evidence type="ECO:0000259" key="2">
    <source>
        <dbReference type="PROSITE" id="PS51208"/>
    </source>
</evidence>
<dbReference type="InterPro" id="IPR006315">
    <property type="entry name" value="OM_autotransptr_brl_dom"/>
</dbReference>
<feature type="chain" id="PRO_5039492256" evidence="1">
    <location>
        <begin position="17"/>
        <end position="885"/>
    </location>
</feature>
<sequence>MTLLGAALCLIFPVLATGTEYTGQITGDQTFSDGDTVHVTTGPAILHDWSKNKVPSQTISGTGKIDVTAESGGAISNKYTSGHDPFTQTFEIDLGTVTGSSNVISNSGNYNYNTSDSGVQTFQNIDKIVVTSKTGAGIVNSNGGRQTVNGKIGSIETSYDTGDSTAKGISNTGNGNIKLDNSKQYIHSVGNIGSAEARFGVGILSQQATHQEIGSVGDIYARTYGIQNTLADIGDQIIGSVGTIDVGYANAGKIVGAAIYSQSNTGNTVDNDKGGVPLAGKQVIGMKGDIKTLNAHGIRNLGGVQEITALRQGGITIDAQGDESLTDTPVYALAVKSASYNYMTEAHADTALKGSFDIAHGDVLIAHEVKNGVINRGILRLKQGDTTYEKSDGTVGVDNTLTLHDSTFQVDKESILEMDNKGYNIITGKQKIDVQGTYRGNGTFIFRSDNTVLPSGTQQSEAATIDGGPVLLKTVTRSDSGTQSTVNIQYGETGKYTSDNVQSKEEAFSLLKGAANKIYVNEGIENIGGGQNAAGKVYMREGKIHSWSANYYFDKTGVVQGKDGISESDYTWEGTIDRLEDKETSTMTGIDASAMINYFAWRQETETLSQRLGDIRNYPRQQGGWARVYAARSKYDKGNHYFRNDYRALQFGYDRPVGNNGWIMGGALSYTDGDSDLKNGGDADNWMLTGAVYGTWHNEKGHYVDLVGKVTRMHNKYKVISDEREFETKGSNSNWAYSISAEYGRRFQNRENGYFAEPQIQMTLGRIEGSDYKTNNGIHIEQDSINSAIGRIGVAFGRQLEKGSYFIRLDGLHEFDGKMESTFREDNGSPNRSHIDFSDTWGEVSVGGNWQFDRKSFGYAQVKRSFAADIETQYRVDIGIRYLLD</sequence>
<dbReference type="InterPro" id="IPR005546">
    <property type="entry name" value="Autotransporte_beta"/>
</dbReference>
<organism evidence="3">
    <name type="scientific">Oxalobacter aliiformigenes</name>
    <dbReference type="NCBI Taxonomy" id="2946593"/>
    <lineage>
        <taxon>Bacteria</taxon>
        <taxon>Pseudomonadati</taxon>
        <taxon>Pseudomonadota</taxon>
        <taxon>Betaproteobacteria</taxon>
        <taxon>Burkholderiales</taxon>
        <taxon>Oxalobacteraceae</taxon>
        <taxon>Oxalobacter</taxon>
    </lineage>
</organism>
<dbReference type="RefSeq" id="WP_269316280.1">
    <property type="nucleotide sequence ID" value="NZ_CP098251.1"/>
</dbReference>
<dbReference type="SMART" id="SM00869">
    <property type="entry name" value="Autotransporter"/>
    <property type="match status" value="1"/>
</dbReference>
<accession>A0A9E9LCQ1</accession>
<dbReference type="NCBIfam" id="TIGR01414">
    <property type="entry name" value="autotrans_barl"/>
    <property type="match status" value="1"/>
</dbReference>
<evidence type="ECO:0000313" key="3">
    <source>
        <dbReference type="EMBL" id="WAV91971.1"/>
    </source>
</evidence>
<feature type="signal peptide" evidence="1">
    <location>
        <begin position="1"/>
        <end position="16"/>
    </location>
</feature>
<protein>
    <submittedName>
        <fullName evidence="3">Autotransporter outer membrane beta-barrel domain-containing protein</fullName>
    </submittedName>
</protein>